<protein>
    <submittedName>
        <fullName evidence="6">23S rRNA (Uracil1939-C5)-methyltransferase</fullName>
    </submittedName>
</protein>
<feature type="binding site" evidence="4">
    <location>
        <position position="241"/>
    </location>
    <ligand>
        <name>S-adenosyl-L-methionine</name>
        <dbReference type="ChEBI" id="CHEBI:59789"/>
    </ligand>
</feature>
<feature type="binding site" evidence="4">
    <location>
        <position position="334"/>
    </location>
    <ligand>
        <name>S-adenosyl-L-methionine</name>
        <dbReference type="ChEBI" id="CHEBI:59789"/>
    </ligand>
</feature>
<dbReference type="Pfam" id="PF01938">
    <property type="entry name" value="TRAM"/>
    <property type="match status" value="1"/>
</dbReference>
<evidence type="ECO:0000313" key="7">
    <source>
        <dbReference type="Proteomes" id="UP000182360"/>
    </source>
</evidence>
<dbReference type="OrthoDB" id="9804590at2"/>
<dbReference type="PROSITE" id="PS50926">
    <property type="entry name" value="TRAM"/>
    <property type="match status" value="1"/>
</dbReference>
<name>A0A1H9BD01_9SPIR</name>
<evidence type="ECO:0000259" key="5">
    <source>
        <dbReference type="PROSITE" id="PS50926"/>
    </source>
</evidence>
<reference evidence="6 7" key="1">
    <citation type="submission" date="2016-10" db="EMBL/GenBank/DDBJ databases">
        <authorList>
            <person name="de Groot N.N."/>
        </authorList>
    </citation>
    <scope>NUCLEOTIDE SEQUENCE [LARGE SCALE GENOMIC DNA]</scope>
    <source>
        <strain evidence="6 7">B25</strain>
    </source>
</reference>
<dbReference type="AlphaFoldDB" id="A0A1H9BD01"/>
<evidence type="ECO:0000313" key="6">
    <source>
        <dbReference type="EMBL" id="SEP86876.1"/>
    </source>
</evidence>
<sequence>MTIITDKMTFGGKSLGKIEGKNVFIPYAIPGEKLEIEITQNNKDYDNAEIVKILEPSSHRVEAPCRYYGKCGGCNMMHIDSEYQKELRKEILIDIYRQNGIDIAEKTEIISGPDFNYRCRFQLNDGGLSQRKSNVVIPVEECLCAENKVNDYLKSTAEKPSIRPSGRSHLFGSSFSNEELKIACEDKNEKGIKLSGGGQKNKKIKLKENHYFSGTVASPENTMTVELGGHKLSFDVRGFFQSNLFVFEKVCRLITSLLPGGKNILDMYSGCGSISAFLTEKYENVVLVEHNRDAIVFAEQNLTGTKHVSYGLSGAAWVKTCAATLPPFDAVTIDPPRSGMEKEVCQWLCASKIPLILSLSCDPATHARDSAHLIKAGYNLKQMYLLDFYPNTSHIESLAVLELPQ</sequence>
<feature type="binding site" evidence="4">
    <location>
        <position position="268"/>
    </location>
    <ligand>
        <name>S-adenosyl-L-methionine</name>
        <dbReference type="ChEBI" id="CHEBI:59789"/>
    </ligand>
</feature>
<feature type="active site" description="Nucleophile" evidence="4">
    <location>
        <position position="361"/>
    </location>
</feature>
<dbReference type="InterPro" id="IPR012340">
    <property type="entry name" value="NA-bd_OB-fold"/>
</dbReference>
<evidence type="ECO:0000256" key="1">
    <source>
        <dbReference type="ARBA" id="ARBA00022603"/>
    </source>
</evidence>
<keyword evidence="7" id="KW-1185">Reference proteome</keyword>
<dbReference type="GO" id="GO:0006396">
    <property type="term" value="P:RNA processing"/>
    <property type="evidence" value="ECO:0007669"/>
    <property type="project" value="InterPro"/>
</dbReference>
<dbReference type="STRING" id="163.SAMN04487775_102273"/>
<dbReference type="InterPro" id="IPR010280">
    <property type="entry name" value="U5_MeTrfase_fam"/>
</dbReference>
<gene>
    <name evidence="6" type="ORF">SAMN04487977_101662</name>
</gene>
<feature type="domain" description="TRAM" evidence="5">
    <location>
        <begin position="1"/>
        <end position="52"/>
    </location>
</feature>
<dbReference type="PANTHER" id="PTHR11061:SF30">
    <property type="entry name" value="TRNA (URACIL(54)-C(5))-METHYLTRANSFERASE"/>
    <property type="match status" value="1"/>
</dbReference>
<accession>A0A1H9BD01</accession>
<evidence type="ECO:0000256" key="2">
    <source>
        <dbReference type="ARBA" id="ARBA00022679"/>
    </source>
</evidence>
<dbReference type="PROSITE" id="PS51687">
    <property type="entry name" value="SAM_MT_RNA_M5U"/>
    <property type="match status" value="1"/>
</dbReference>
<dbReference type="Gene3D" id="2.40.50.1070">
    <property type="match status" value="1"/>
</dbReference>
<dbReference type="GO" id="GO:0032259">
    <property type="term" value="P:methylation"/>
    <property type="evidence" value="ECO:0007669"/>
    <property type="project" value="UniProtKB-KW"/>
</dbReference>
<dbReference type="SUPFAM" id="SSF50249">
    <property type="entry name" value="Nucleic acid-binding proteins"/>
    <property type="match status" value="1"/>
</dbReference>
<dbReference type="Gene3D" id="3.40.50.150">
    <property type="entry name" value="Vaccinia Virus protein VP39"/>
    <property type="match status" value="1"/>
</dbReference>
<dbReference type="Pfam" id="PF05958">
    <property type="entry name" value="tRNA_U5-meth_tr"/>
    <property type="match status" value="1"/>
</dbReference>
<dbReference type="PANTHER" id="PTHR11061">
    <property type="entry name" value="RNA M5U METHYLTRANSFERASE"/>
    <property type="match status" value="1"/>
</dbReference>
<dbReference type="InterPro" id="IPR002792">
    <property type="entry name" value="TRAM_dom"/>
</dbReference>
<dbReference type="Gene3D" id="2.40.50.140">
    <property type="entry name" value="Nucleic acid-binding proteins"/>
    <property type="match status" value="1"/>
</dbReference>
<dbReference type="EMBL" id="FOFU01000001">
    <property type="protein sequence ID" value="SEP86876.1"/>
    <property type="molecule type" value="Genomic_DNA"/>
</dbReference>
<comment type="similarity">
    <text evidence="4">Belongs to the class I-like SAM-binding methyltransferase superfamily. RNA M5U methyltransferase family.</text>
</comment>
<dbReference type="Proteomes" id="UP000182360">
    <property type="component" value="Unassembled WGS sequence"/>
</dbReference>
<dbReference type="GO" id="GO:0008173">
    <property type="term" value="F:RNA methyltransferase activity"/>
    <property type="evidence" value="ECO:0007669"/>
    <property type="project" value="InterPro"/>
</dbReference>
<dbReference type="InterPro" id="IPR029063">
    <property type="entry name" value="SAM-dependent_MTases_sf"/>
</dbReference>
<feature type="binding site" evidence="4">
    <location>
        <position position="289"/>
    </location>
    <ligand>
        <name>S-adenosyl-L-methionine</name>
        <dbReference type="ChEBI" id="CHEBI:59789"/>
    </ligand>
</feature>
<dbReference type="SUPFAM" id="SSF53335">
    <property type="entry name" value="S-adenosyl-L-methionine-dependent methyltransferases"/>
    <property type="match status" value="1"/>
</dbReference>
<evidence type="ECO:0000256" key="3">
    <source>
        <dbReference type="ARBA" id="ARBA00022691"/>
    </source>
</evidence>
<keyword evidence="1 4" id="KW-0489">Methyltransferase</keyword>
<keyword evidence="2 4" id="KW-0808">Transferase</keyword>
<evidence type="ECO:0000256" key="4">
    <source>
        <dbReference type="PROSITE-ProRule" id="PRU01024"/>
    </source>
</evidence>
<organism evidence="6 7">
    <name type="scientific">Treponema bryantii</name>
    <dbReference type="NCBI Taxonomy" id="163"/>
    <lineage>
        <taxon>Bacteria</taxon>
        <taxon>Pseudomonadati</taxon>
        <taxon>Spirochaetota</taxon>
        <taxon>Spirochaetia</taxon>
        <taxon>Spirochaetales</taxon>
        <taxon>Treponemataceae</taxon>
        <taxon>Treponema</taxon>
    </lineage>
</organism>
<keyword evidence="3 4" id="KW-0949">S-adenosyl-L-methionine</keyword>
<proteinExistence type="inferred from homology"/>